<evidence type="ECO:0000256" key="2">
    <source>
        <dbReference type="ARBA" id="ARBA00022475"/>
    </source>
</evidence>
<evidence type="ECO:0000256" key="1">
    <source>
        <dbReference type="ARBA" id="ARBA00004651"/>
    </source>
</evidence>
<reference evidence="8 9" key="2">
    <citation type="submission" date="2014-05" db="EMBL/GenBank/DDBJ databases">
        <title>Draft genome sequence of Halobacillus karajensis HK-03.</title>
        <authorList>
            <person name="Khelaifia S."/>
            <person name="Croce O."/>
            <person name="Lagier J.C."/>
            <person name="Raoult D."/>
        </authorList>
    </citation>
    <scope>NUCLEOTIDE SEQUENCE [LARGE SCALE GENOMIC DNA]</scope>
    <source>
        <strain evidence="8 9">HD-03</strain>
    </source>
</reference>
<dbReference type="InterPro" id="IPR004477">
    <property type="entry name" value="ComEC_N"/>
</dbReference>
<comment type="subcellular location">
    <subcellularLocation>
        <location evidence="1">Cell membrane</location>
        <topology evidence="1">Multi-pass membrane protein</topology>
    </subcellularLocation>
</comment>
<keyword evidence="9" id="KW-1185">Reference proteome</keyword>
<evidence type="ECO:0000313" key="9">
    <source>
        <dbReference type="Proteomes" id="UP000028868"/>
    </source>
</evidence>
<dbReference type="PANTHER" id="PTHR30619:SF7">
    <property type="entry name" value="BETA-LACTAMASE DOMAIN PROTEIN"/>
    <property type="match status" value="1"/>
</dbReference>
<dbReference type="CDD" id="cd07731">
    <property type="entry name" value="ComA-like_MBL-fold"/>
    <property type="match status" value="1"/>
</dbReference>
<dbReference type="InterPro" id="IPR004797">
    <property type="entry name" value="Competence_ComEC/Rec2"/>
</dbReference>
<gene>
    <name evidence="8" type="ORF">BN983_02691</name>
</gene>
<dbReference type="GO" id="GO:0005886">
    <property type="term" value="C:plasma membrane"/>
    <property type="evidence" value="ECO:0007669"/>
    <property type="project" value="UniProtKB-SubCell"/>
</dbReference>
<dbReference type="NCBIfam" id="TIGR00361">
    <property type="entry name" value="ComEC_Rec2"/>
    <property type="match status" value="1"/>
</dbReference>
<feature type="transmembrane region" description="Helical" evidence="6">
    <location>
        <begin position="216"/>
        <end position="236"/>
    </location>
</feature>
<keyword evidence="2" id="KW-1003">Cell membrane</keyword>
<keyword evidence="3 6" id="KW-0812">Transmembrane</keyword>
<sequence>MLNLKGNWHILAIAFVLGGVLSNQEGLAVYLILILLMAWLFIYRFHFLHSTLLLLFVFIGYTYLSPISPNVLSHSSPAKWEGIITPEIKNTEHTLSLILKDKSGDKKQIRYIKKDDEDIHPQWKVGATCIVEGNVEPFEAARNPGQFDYQSYMGRMGIFSQVIIKEPSNLTCEGESWMNQLLESREILKGKVKTNVSDYTFSSIVDWFREFNLSHILAISGLHVGLTIGGLYWLFFRSGLITKRQSKFILVVFLPVYMFLSGGAPSVMRAGLMAGVLMLTGSFQRKFPLTDILSIICLLFLFLSPSYFHHIGFQFSFLVTFSLLLTIPILKHYTNTWMQSAVIGLTSQLSILALQVHYFYEFQPFSLWMNMIAVPYFSFFVIPGLMVILVVSFLYPPFSSFLSSLFQDVHEIVLSYMIHISECLDFLWVIGEISMPYVVLYTLCFIQMMRIWEKGEKWKTFLASCAVVGVFIVWCLSPYLSEKGTLTMLDVGQGDSFIIELPYRRGIVMVDAAGPPVYASNKERTAEDVILPYLKSKGIHRIDAMFITHDDTDHSGSAPYIVDDIDVHRIYVSPYHKEEYHVAGKAERIKAGQKLLVGDHAFDVLHPSDVDHKDSNENSLVLHSIIGGKQWLFTGDISKRIEQGIVEHYPSLKVDVLKVAHHGSHTSTSDELLKAFQPRLAMITAGVNNRYGHPHQDVTDRLHENGVLLLQTNHHGAVQYIFSEQTGTFSTFLPYNASRE</sequence>
<dbReference type="SUPFAM" id="SSF56281">
    <property type="entry name" value="Metallo-hydrolase/oxidoreductase"/>
    <property type="match status" value="1"/>
</dbReference>
<dbReference type="GO" id="GO:0030420">
    <property type="term" value="P:establishment of competence for transformation"/>
    <property type="evidence" value="ECO:0007669"/>
    <property type="project" value="InterPro"/>
</dbReference>
<feature type="transmembrane region" description="Helical" evidence="6">
    <location>
        <begin position="336"/>
        <end position="360"/>
    </location>
</feature>
<feature type="transmembrane region" description="Helical" evidence="6">
    <location>
        <begin position="458"/>
        <end position="480"/>
    </location>
</feature>
<evidence type="ECO:0000256" key="5">
    <source>
        <dbReference type="ARBA" id="ARBA00023136"/>
    </source>
</evidence>
<feature type="transmembrane region" description="Helical" evidence="6">
    <location>
        <begin position="248"/>
        <end position="267"/>
    </location>
</feature>
<feature type="transmembrane region" description="Helical" evidence="6">
    <location>
        <begin position="372"/>
        <end position="395"/>
    </location>
</feature>
<dbReference type="InterPro" id="IPR052159">
    <property type="entry name" value="Competence_DNA_uptake"/>
</dbReference>
<reference evidence="9" key="1">
    <citation type="submission" date="2014-03" db="EMBL/GenBank/DDBJ databases">
        <authorList>
            <person name="Urmite Genomes U."/>
        </authorList>
    </citation>
    <scope>NUCLEOTIDE SEQUENCE [LARGE SCALE GENOMIC DNA]</scope>
    <source>
        <strain evidence="9">HD-03</strain>
    </source>
</reference>
<dbReference type="InterPro" id="IPR036866">
    <property type="entry name" value="RibonucZ/Hydroxyglut_hydro"/>
</dbReference>
<dbReference type="InterPro" id="IPR001279">
    <property type="entry name" value="Metallo-B-lactamas"/>
</dbReference>
<dbReference type="InterPro" id="IPR025405">
    <property type="entry name" value="DUF4131"/>
</dbReference>
<dbReference type="RefSeq" id="WP_035509217.1">
    <property type="nucleotide sequence ID" value="NZ_CCDH010000001.1"/>
</dbReference>
<keyword evidence="5 6" id="KW-0472">Membrane</keyword>
<name>A0A024P6X5_9BACI</name>
<proteinExistence type="predicted"/>
<dbReference type="SMART" id="SM00849">
    <property type="entry name" value="Lactamase_B"/>
    <property type="match status" value="1"/>
</dbReference>
<keyword evidence="4 6" id="KW-1133">Transmembrane helix</keyword>
<feature type="domain" description="Metallo-beta-lactamase" evidence="7">
    <location>
        <begin position="493"/>
        <end position="687"/>
    </location>
</feature>
<evidence type="ECO:0000259" key="7">
    <source>
        <dbReference type="SMART" id="SM00849"/>
    </source>
</evidence>
<dbReference type="InterPro" id="IPR035681">
    <property type="entry name" value="ComA-like_MBL"/>
</dbReference>
<accession>A0A024P6X5</accession>
<evidence type="ECO:0000313" key="8">
    <source>
        <dbReference type="EMBL" id="CDQ24411.1"/>
    </source>
</evidence>
<evidence type="ECO:0000256" key="6">
    <source>
        <dbReference type="SAM" id="Phobius"/>
    </source>
</evidence>
<dbReference type="Gene3D" id="3.60.15.10">
    <property type="entry name" value="Ribonuclease Z/Hydroxyacylglutathione hydrolase-like"/>
    <property type="match status" value="1"/>
</dbReference>
<protein>
    <submittedName>
        <fullName evidence="8">ComEC family competence protein</fullName>
    </submittedName>
</protein>
<dbReference type="PANTHER" id="PTHR30619">
    <property type="entry name" value="DNA INTERNALIZATION/COMPETENCE PROTEIN COMEC/REC2"/>
    <property type="match status" value="1"/>
</dbReference>
<dbReference type="AlphaFoldDB" id="A0A024P6X5"/>
<feature type="transmembrane region" description="Helical" evidence="6">
    <location>
        <begin position="311"/>
        <end position="330"/>
    </location>
</feature>
<dbReference type="Pfam" id="PF13567">
    <property type="entry name" value="DUF4131"/>
    <property type="match status" value="1"/>
</dbReference>
<dbReference type="EMBL" id="CCDI010000003">
    <property type="protein sequence ID" value="CDQ24411.1"/>
    <property type="molecule type" value="Genomic_DNA"/>
</dbReference>
<evidence type="ECO:0000256" key="3">
    <source>
        <dbReference type="ARBA" id="ARBA00022692"/>
    </source>
</evidence>
<feature type="transmembrane region" description="Helical" evidence="6">
    <location>
        <begin position="52"/>
        <end position="72"/>
    </location>
</feature>
<feature type="transmembrane region" description="Helical" evidence="6">
    <location>
        <begin position="426"/>
        <end position="446"/>
    </location>
</feature>
<feature type="transmembrane region" description="Helical" evidence="6">
    <location>
        <begin position="287"/>
        <end position="304"/>
    </location>
</feature>
<comment type="caution">
    <text evidence="8">The sequence shown here is derived from an EMBL/GenBank/DDBJ whole genome shotgun (WGS) entry which is preliminary data.</text>
</comment>
<organism evidence="8 9">
    <name type="scientific">Halobacillus karajensis</name>
    <dbReference type="NCBI Taxonomy" id="195088"/>
    <lineage>
        <taxon>Bacteria</taxon>
        <taxon>Bacillati</taxon>
        <taxon>Bacillota</taxon>
        <taxon>Bacilli</taxon>
        <taxon>Bacillales</taxon>
        <taxon>Bacillaceae</taxon>
        <taxon>Halobacillus</taxon>
    </lineage>
</organism>
<dbReference type="Pfam" id="PF00753">
    <property type="entry name" value="Lactamase_B"/>
    <property type="match status" value="1"/>
</dbReference>
<evidence type="ECO:0000256" key="4">
    <source>
        <dbReference type="ARBA" id="ARBA00022989"/>
    </source>
</evidence>
<dbReference type="Pfam" id="PF03772">
    <property type="entry name" value="Competence"/>
    <property type="match status" value="1"/>
</dbReference>
<dbReference type="Proteomes" id="UP000028868">
    <property type="component" value="Unassembled WGS sequence"/>
</dbReference>
<dbReference type="NCBIfam" id="TIGR00360">
    <property type="entry name" value="ComEC_N-term"/>
    <property type="match status" value="1"/>
</dbReference>